<sequence length="42" mass="5094">MFYFHIIFSWLNELNKLLFQFICSFLFINKSGLLECVVFKIS</sequence>
<dbReference type="EMBL" id="ABJD02000118">
    <property type="protein sequence ID" value="EDU57331.1"/>
    <property type="molecule type" value="Genomic_DNA"/>
</dbReference>
<gene>
    <name evidence="1" type="ORF">PROSTU_04574</name>
</gene>
<name>A0AA87CNX7_PROST</name>
<reference evidence="1 2" key="3">
    <citation type="submission" date="2008-05" db="EMBL/GenBank/DDBJ databases">
        <authorList>
            <person name="Fulton L."/>
            <person name="Clifton S."/>
            <person name="Fulton B."/>
            <person name="Xu J."/>
            <person name="Minx P."/>
            <person name="Pepin K.H."/>
            <person name="Johnson M."/>
            <person name="Thiruvilangam P."/>
            <person name="Bhonagiri V."/>
            <person name="Nash W.E."/>
            <person name="Mardis E.R."/>
            <person name="Wilson R.K."/>
        </authorList>
    </citation>
    <scope>NUCLEOTIDE SEQUENCE [LARGE SCALE GENOMIC DNA]</scope>
    <source>
        <strain evidence="1 2">ATCC 25827</strain>
    </source>
</reference>
<dbReference type="Proteomes" id="UP000004506">
    <property type="component" value="Unassembled WGS sequence"/>
</dbReference>
<accession>A0AA87CNX7</accession>
<proteinExistence type="predicted"/>
<reference evidence="2" key="2">
    <citation type="submission" date="2008-04" db="EMBL/GenBank/DDBJ databases">
        <title>Draft genome sequence of Providencia stuartii(ATCC 25827).</title>
        <authorList>
            <person name="Sudarsanam P."/>
            <person name="Ley R."/>
            <person name="Guruge J."/>
            <person name="Turnbaugh P.J."/>
            <person name="Mahowald M."/>
            <person name="Liep D."/>
            <person name="Gordon J."/>
        </authorList>
    </citation>
    <scope>NUCLEOTIDE SEQUENCE [LARGE SCALE GENOMIC DNA]</scope>
    <source>
        <strain evidence="2">ATCC 25827</strain>
    </source>
</reference>
<comment type="caution">
    <text evidence="1">The sequence shown here is derived from an EMBL/GenBank/DDBJ whole genome shotgun (WGS) entry which is preliminary data.</text>
</comment>
<reference evidence="2" key="1">
    <citation type="submission" date="2008-04" db="EMBL/GenBank/DDBJ databases">
        <title>Draft genome sequence of Providencia stuartii (ATCC 25827).</title>
        <authorList>
            <person name="Sudarsanam P."/>
            <person name="Ley R."/>
            <person name="Guruge J."/>
            <person name="Turnbaugh P.J."/>
            <person name="Mahowald M."/>
            <person name="Liep D."/>
            <person name="Gordon J."/>
        </authorList>
    </citation>
    <scope>NUCLEOTIDE SEQUENCE [LARGE SCALE GENOMIC DNA]</scope>
    <source>
        <strain evidence="2">ATCC 25827</strain>
    </source>
</reference>
<dbReference type="AlphaFoldDB" id="A0AA87CNX7"/>
<evidence type="ECO:0000313" key="2">
    <source>
        <dbReference type="Proteomes" id="UP000004506"/>
    </source>
</evidence>
<evidence type="ECO:0000313" key="1">
    <source>
        <dbReference type="EMBL" id="EDU57331.1"/>
    </source>
</evidence>
<organism evidence="1 2">
    <name type="scientific">Providencia stuartii ATCC 25827</name>
    <dbReference type="NCBI Taxonomy" id="471874"/>
    <lineage>
        <taxon>Bacteria</taxon>
        <taxon>Pseudomonadati</taxon>
        <taxon>Pseudomonadota</taxon>
        <taxon>Gammaproteobacteria</taxon>
        <taxon>Enterobacterales</taxon>
        <taxon>Morganellaceae</taxon>
        <taxon>Providencia</taxon>
    </lineage>
</organism>
<protein>
    <submittedName>
        <fullName evidence="1">Uncharacterized protein</fullName>
    </submittedName>
</protein>